<reference evidence="1 2" key="1">
    <citation type="submission" date="2016-09" db="EMBL/GenBank/DDBJ databases">
        <authorList>
            <person name="Capua I."/>
            <person name="De Benedictis P."/>
            <person name="Joannis T."/>
            <person name="Lombin L.H."/>
            <person name="Cattoli G."/>
        </authorList>
    </citation>
    <scope>NUCLEOTIDE SEQUENCE [LARGE SCALE GENOMIC DNA]</scope>
    <source>
        <strain evidence="1 2">IMI 309357</strain>
    </source>
</reference>
<sequence length="62" mass="7024">MIEDLHSAIVRVRIASLQSEVLSKTSSREVVRRRSSSKVKPIHVAKGRLPLFTKQRTVRVVS</sequence>
<gene>
    <name evidence="1" type="ORF">CORC01_01406</name>
</gene>
<organism evidence="1 2">
    <name type="scientific">Colletotrichum orchidophilum</name>
    <dbReference type="NCBI Taxonomy" id="1209926"/>
    <lineage>
        <taxon>Eukaryota</taxon>
        <taxon>Fungi</taxon>
        <taxon>Dikarya</taxon>
        <taxon>Ascomycota</taxon>
        <taxon>Pezizomycotina</taxon>
        <taxon>Sordariomycetes</taxon>
        <taxon>Hypocreomycetidae</taxon>
        <taxon>Glomerellales</taxon>
        <taxon>Glomerellaceae</taxon>
        <taxon>Colletotrichum</taxon>
    </lineage>
</organism>
<dbReference type="Proteomes" id="UP000176998">
    <property type="component" value="Unassembled WGS sequence"/>
</dbReference>
<keyword evidence="2" id="KW-1185">Reference proteome</keyword>
<evidence type="ECO:0000313" key="2">
    <source>
        <dbReference type="Proteomes" id="UP000176998"/>
    </source>
</evidence>
<dbReference type="EMBL" id="MJBS01000007">
    <property type="protein sequence ID" value="OHF03353.1"/>
    <property type="molecule type" value="Genomic_DNA"/>
</dbReference>
<proteinExistence type="predicted"/>
<name>A0A1G4BPW9_9PEZI</name>
<evidence type="ECO:0000313" key="1">
    <source>
        <dbReference type="EMBL" id="OHF03353.1"/>
    </source>
</evidence>
<dbReference type="AlphaFoldDB" id="A0A1G4BPW9"/>
<accession>A0A1G4BPW9</accession>
<dbReference type="GeneID" id="34554571"/>
<dbReference type="RefSeq" id="XP_022480489.1">
    <property type="nucleotide sequence ID" value="XM_022613061.1"/>
</dbReference>
<protein>
    <submittedName>
        <fullName evidence="1">Uncharacterized protein</fullName>
    </submittedName>
</protein>
<comment type="caution">
    <text evidence="1">The sequence shown here is derived from an EMBL/GenBank/DDBJ whole genome shotgun (WGS) entry which is preliminary data.</text>
</comment>